<dbReference type="AlphaFoldDB" id="A0AAU7K1N3"/>
<sequence>MNYPSIYSLSTVGVIKHYIHDYLFHHKRTDFVGSNGVGKSIIADILQMMFIFDKDLIRFGTDGLKKEERHINTLPYKMKFAYCFLNVEVDQGKFILMGIQIQNQKNKRITPFLVTKTADTNQAIEHLAFGQSEMLLAKDFVNQGALPDLQELSKYFHEEMNLRLNFYRSKDDIQEYYRFLYEKHITPLNLTQEKSLKAFAKVIQSFSKAKSLNLSGSQASKNLKDFLFEDSDEDILTNYNKEQIELEKIIRDYDSLNSMICQLGEKQSRLIKLSDLSEEYDKLFKIARKAQVCEAHHRLRSHRQLEKQGLAEQKVHIKREETVKSIMQRLPAFQERIDRNYKKADEHLLAFGDYENLYSRSAELEEQIADLEAVAVPEIDESWAIETGTIDLGIRKVQDFKNAIGFAKHYLDKYNTLEKVEQSRKEQNEKIMEMRLKLTEQKTRKSSLLELLESGISDGIMSWFIKSKPTLSKQALQAVLYFAITPQREDLDNPEHPRYLDPKELFTNFEFKSSKKGIWVKLGALHEFIAHNPQADLLEDGQSLDESITLIIENLKVELSQINSDLSVLDDVQDGKEYDIRQFQIQFDHQLSESSRIERLKSSVSLILKTGEKISQLKTEKKIIDEELLNIRSEFKIDISEASALKKLLQIDRSRWEKRVRRCAEKKGAISEELKGLMLSIIRTKKEIAAITAQILIEQKEFEDMINEYYKEFSENIDDFGEHPIPANTAVENAEQAFELYRNAYQAIVHFFAETSENKNQHVKMEIDKKTFSFAVLERALLDKIKSKDDITVVLQEANQERTKIADGIRDSMIKIFGKTAERFQKYKLQTQRINTFFVNRKISGKFFFKLEFKENTQVSISYVEDMAYKVREVATTGELQFGKPITEFIEDFFKSIARMKEKMPIEKLLDPRTYFELAARLDDQYGVEVPGSTGETYSAIALLGVARLSAVQREERKGLRFIILEELGSLDEVNFNTFPAIAEEFKYQIITMAPHTFNIGFAEEWYAHHLIKGKGNGDINYAPSASYFKTNEFNEDLNLYIEKLAQ</sequence>
<dbReference type="InterPro" id="IPR007406">
    <property type="entry name" value="MukB_N_dom"/>
</dbReference>
<protein>
    <recommendedName>
        <fullName evidence="2">MukB N-terminal domain-containing protein</fullName>
    </recommendedName>
</protein>
<reference evidence="3" key="1">
    <citation type="submission" date="2024-05" db="EMBL/GenBank/DDBJ databases">
        <authorList>
            <person name="Kim S."/>
            <person name="Heo J."/>
            <person name="Choi H."/>
            <person name="Choi Y."/>
            <person name="Kwon S.-W."/>
            <person name="Kim Y."/>
        </authorList>
    </citation>
    <scope>NUCLEOTIDE SEQUENCE</scope>
    <source>
        <strain evidence="3">KACC 23697</strain>
    </source>
</reference>
<gene>
    <name evidence="3" type="ORF">ABEG20_14015</name>
</gene>
<dbReference type="GO" id="GO:0030261">
    <property type="term" value="P:chromosome condensation"/>
    <property type="evidence" value="ECO:0007669"/>
    <property type="project" value="InterPro"/>
</dbReference>
<evidence type="ECO:0000256" key="1">
    <source>
        <dbReference type="SAM" id="Coils"/>
    </source>
</evidence>
<dbReference type="GO" id="GO:0009295">
    <property type="term" value="C:nucleoid"/>
    <property type="evidence" value="ECO:0007669"/>
    <property type="project" value="InterPro"/>
</dbReference>
<dbReference type="GO" id="GO:0003677">
    <property type="term" value="F:DNA binding"/>
    <property type="evidence" value="ECO:0007669"/>
    <property type="project" value="InterPro"/>
</dbReference>
<name>A0AAU7K1N3_9SPHI</name>
<dbReference type="RefSeq" id="WP_406823954.1">
    <property type="nucleotide sequence ID" value="NZ_CP157485.1"/>
</dbReference>
<proteinExistence type="predicted"/>
<dbReference type="Pfam" id="PF04310">
    <property type="entry name" value="MukB"/>
    <property type="match status" value="1"/>
</dbReference>
<dbReference type="GO" id="GO:0007059">
    <property type="term" value="P:chromosome segregation"/>
    <property type="evidence" value="ECO:0007669"/>
    <property type="project" value="InterPro"/>
</dbReference>
<evidence type="ECO:0000259" key="2">
    <source>
        <dbReference type="Pfam" id="PF04310"/>
    </source>
</evidence>
<feature type="coiled-coil region" evidence="1">
    <location>
        <begin position="417"/>
        <end position="444"/>
    </location>
</feature>
<dbReference type="Gene3D" id="3.40.1140.10">
    <property type="match status" value="1"/>
</dbReference>
<evidence type="ECO:0000313" key="3">
    <source>
        <dbReference type="EMBL" id="XBO46405.1"/>
    </source>
</evidence>
<dbReference type="GO" id="GO:0005524">
    <property type="term" value="F:ATP binding"/>
    <property type="evidence" value="ECO:0007669"/>
    <property type="project" value="InterPro"/>
</dbReference>
<dbReference type="EMBL" id="CP157485">
    <property type="protein sequence ID" value="XBO46405.1"/>
    <property type="molecule type" value="Genomic_DNA"/>
</dbReference>
<keyword evidence="1" id="KW-0175">Coiled coil</keyword>
<feature type="domain" description="MukB N-terminal" evidence="2">
    <location>
        <begin position="18"/>
        <end position="230"/>
    </location>
</feature>
<accession>A0AAU7K1N3</accession>
<organism evidence="3">
    <name type="scientific">Pedobacter sp. KACC 23697</name>
    <dbReference type="NCBI Taxonomy" id="3149230"/>
    <lineage>
        <taxon>Bacteria</taxon>
        <taxon>Pseudomonadati</taxon>
        <taxon>Bacteroidota</taxon>
        <taxon>Sphingobacteriia</taxon>
        <taxon>Sphingobacteriales</taxon>
        <taxon>Sphingobacteriaceae</taxon>
        <taxon>Pedobacter</taxon>
    </lineage>
</organism>